<keyword evidence="2" id="KW-1185">Reference proteome</keyword>
<evidence type="ECO:0000313" key="1">
    <source>
        <dbReference type="EMBL" id="KAI8425630.1"/>
    </source>
</evidence>
<accession>A0ACC0JNF7</accession>
<dbReference type="Proteomes" id="UP001064048">
    <property type="component" value="Chromosome 19"/>
</dbReference>
<evidence type="ECO:0000313" key="2">
    <source>
        <dbReference type="Proteomes" id="UP001064048"/>
    </source>
</evidence>
<protein>
    <submittedName>
        <fullName evidence="1">Uncharacterized protein</fullName>
    </submittedName>
</protein>
<gene>
    <name evidence="1" type="ORF">MSG28_011446</name>
</gene>
<sequence length="309" mass="35669">MVNYCCVQGCGRNSKNNKHLNYFSLPKERRRQVEWLQAAGRDDLLDKDKALVSHRFCSRHFPASAIKNKHLCDTALPTLYLPGTWIEDEVQHNGIVCDSCHMPILGFRYKCVSCEDFDLCQKCEMRETHPHHYMLRMPKPLKYKLADNLITKWQSFFNAKHEIPSSDSEEEKPKYDSDDEPITKYVRNYDSGVDLSEDVKKLIRGEVSRVLANPSVVKRQRKNPLLMSKKRMGEEIKRSIKRIRMDGTIGYDYEDGIVPEVAFADVNEGAMTEVKNENISAEEQPVVHVKLSEDLTELMIEMAPPQSET</sequence>
<name>A0ACC0JNF7_CHOFU</name>
<proteinExistence type="predicted"/>
<dbReference type="EMBL" id="CM046119">
    <property type="protein sequence ID" value="KAI8425630.1"/>
    <property type="molecule type" value="Genomic_DNA"/>
</dbReference>
<organism evidence="1 2">
    <name type="scientific">Choristoneura fumiferana</name>
    <name type="common">Spruce budworm moth</name>
    <name type="synonym">Archips fumiferana</name>
    <dbReference type="NCBI Taxonomy" id="7141"/>
    <lineage>
        <taxon>Eukaryota</taxon>
        <taxon>Metazoa</taxon>
        <taxon>Ecdysozoa</taxon>
        <taxon>Arthropoda</taxon>
        <taxon>Hexapoda</taxon>
        <taxon>Insecta</taxon>
        <taxon>Pterygota</taxon>
        <taxon>Neoptera</taxon>
        <taxon>Endopterygota</taxon>
        <taxon>Lepidoptera</taxon>
        <taxon>Glossata</taxon>
        <taxon>Ditrysia</taxon>
        <taxon>Tortricoidea</taxon>
        <taxon>Tortricidae</taxon>
        <taxon>Tortricinae</taxon>
        <taxon>Choristoneura</taxon>
    </lineage>
</organism>
<reference evidence="1 2" key="1">
    <citation type="journal article" date="2022" name="Genome Biol. Evol.">
        <title>The Spruce Budworm Genome: Reconstructing the Evolutionary History of Antifreeze Proteins.</title>
        <authorList>
            <person name="Beliveau C."/>
            <person name="Gagne P."/>
            <person name="Picq S."/>
            <person name="Vernygora O."/>
            <person name="Keeling C.I."/>
            <person name="Pinkney K."/>
            <person name="Doucet D."/>
            <person name="Wen F."/>
            <person name="Johnston J.S."/>
            <person name="Maaroufi H."/>
            <person name="Boyle B."/>
            <person name="Laroche J."/>
            <person name="Dewar K."/>
            <person name="Juretic N."/>
            <person name="Blackburn G."/>
            <person name="Nisole A."/>
            <person name="Brunet B."/>
            <person name="Brandao M."/>
            <person name="Lumley L."/>
            <person name="Duan J."/>
            <person name="Quan G."/>
            <person name="Lucarotti C.J."/>
            <person name="Roe A.D."/>
            <person name="Sperling F.A.H."/>
            <person name="Levesque R.C."/>
            <person name="Cusson M."/>
        </authorList>
    </citation>
    <scope>NUCLEOTIDE SEQUENCE [LARGE SCALE GENOMIC DNA]</scope>
    <source>
        <strain evidence="1">Glfc:IPQL:Cfum</strain>
    </source>
</reference>
<comment type="caution">
    <text evidence="1">The sequence shown here is derived from an EMBL/GenBank/DDBJ whole genome shotgun (WGS) entry which is preliminary data.</text>
</comment>